<accession>A0A1H6F496</accession>
<feature type="domain" description="Thioredoxin" evidence="3">
    <location>
        <begin position="19"/>
        <end position="161"/>
    </location>
</feature>
<dbReference type="Proteomes" id="UP000236724">
    <property type="component" value="Unassembled WGS sequence"/>
</dbReference>
<dbReference type="CDD" id="cd02966">
    <property type="entry name" value="TlpA_like_family"/>
    <property type="match status" value="1"/>
</dbReference>
<protein>
    <submittedName>
        <fullName evidence="4">Thiol-disulfide oxidoreductase ResA</fullName>
    </submittedName>
</protein>
<dbReference type="GO" id="GO:0016209">
    <property type="term" value="F:antioxidant activity"/>
    <property type="evidence" value="ECO:0007669"/>
    <property type="project" value="InterPro"/>
</dbReference>
<gene>
    <name evidence="4" type="primary">resA_2</name>
    <name evidence="4" type="ORF">MBHS_00239</name>
</gene>
<dbReference type="InterPro" id="IPR036249">
    <property type="entry name" value="Thioredoxin-like_sf"/>
</dbReference>
<keyword evidence="5" id="KW-1185">Reference proteome</keyword>
<dbReference type="InterPro" id="IPR050553">
    <property type="entry name" value="Thioredoxin_ResA/DsbE_sf"/>
</dbReference>
<evidence type="ECO:0000256" key="2">
    <source>
        <dbReference type="SAM" id="SignalP"/>
    </source>
</evidence>
<dbReference type="GO" id="GO:0015036">
    <property type="term" value="F:disulfide oxidoreductase activity"/>
    <property type="evidence" value="ECO:0007669"/>
    <property type="project" value="UniProtKB-ARBA"/>
</dbReference>
<name>A0A1H6F496_9GAMM</name>
<dbReference type="RefSeq" id="WP_103918463.1">
    <property type="nucleotide sequence ID" value="NZ_FMSV02000049.1"/>
</dbReference>
<dbReference type="OrthoDB" id="9799347at2"/>
<dbReference type="PROSITE" id="PS00194">
    <property type="entry name" value="THIOREDOXIN_1"/>
    <property type="match status" value="1"/>
</dbReference>
<dbReference type="PROSITE" id="PS51257">
    <property type="entry name" value="PROKAR_LIPOPROTEIN"/>
    <property type="match status" value="1"/>
</dbReference>
<dbReference type="Pfam" id="PF00578">
    <property type="entry name" value="AhpC-TSA"/>
    <property type="match status" value="1"/>
</dbReference>
<dbReference type="InterPro" id="IPR000866">
    <property type="entry name" value="AhpC/TSA"/>
</dbReference>
<evidence type="ECO:0000259" key="3">
    <source>
        <dbReference type="PROSITE" id="PS51352"/>
    </source>
</evidence>
<organism evidence="4 5">
    <name type="scientific">Candidatus Venteria ishoeyi</name>
    <dbReference type="NCBI Taxonomy" id="1899563"/>
    <lineage>
        <taxon>Bacteria</taxon>
        <taxon>Pseudomonadati</taxon>
        <taxon>Pseudomonadota</taxon>
        <taxon>Gammaproteobacteria</taxon>
        <taxon>Thiotrichales</taxon>
        <taxon>Thiotrichaceae</taxon>
        <taxon>Venteria</taxon>
    </lineage>
</organism>
<reference evidence="4 5" key="1">
    <citation type="submission" date="2016-10" db="EMBL/GenBank/DDBJ databases">
        <authorList>
            <person name="de Groot N.N."/>
        </authorList>
    </citation>
    <scope>NUCLEOTIDE SEQUENCE [LARGE SCALE GENOMIC DNA]</scope>
    <source>
        <strain evidence="4">MBHS1</strain>
    </source>
</reference>
<dbReference type="AlphaFoldDB" id="A0A1H6F496"/>
<dbReference type="PANTHER" id="PTHR42852:SF13">
    <property type="entry name" value="PROTEIN DIPZ"/>
    <property type="match status" value="1"/>
</dbReference>
<dbReference type="SUPFAM" id="SSF52833">
    <property type="entry name" value="Thioredoxin-like"/>
    <property type="match status" value="1"/>
</dbReference>
<sequence length="161" mass="18451">MKTVRLLGLCCTLLWLSGCSQAAQVEEIMFEDLLGTQHKLSDYQGKWVVLNYWATWCPPCLRELPTLNDFHAMSEHAVVLGVNEDRIKNTALSNFVQNHEIDYPIIPNSKGQQSKQTYRKLRQDFPFQGLPTTYIIDPKGEIVARHSGEISLQQLDFLTQK</sequence>
<keyword evidence="2" id="KW-0732">Signal</keyword>
<feature type="signal peptide" evidence="2">
    <location>
        <begin position="1"/>
        <end position="22"/>
    </location>
</feature>
<evidence type="ECO:0000313" key="4">
    <source>
        <dbReference type="EMBL" id="SEH04393.1"/>
    </source>
</evidence>
<dbReference type="PROSITE" id="PS51352">
    <property type="entry name" value="THIOREDOXIN_2"/>
    <property type="match status" value="1"/>
</dbReference>
<keyword evidence="1" id="KW-0676">Redox-active center</keyword>
<dbReference type="PANTHER" id="PTHR42852">
    <property type="entry name" value="THIOL:DISULFIDE INTERCHANGE PROTEIN DSBE"/>
    <property type="match status" value="1"/>
</dbReference>
<feature type="chain" id="PRO_5014712157" evidence="2">
    <location>
        <begin position="23"/>
        <end position="161"/>
    </location>
</feature>
<dbReference type="EMBL" id="FMSV02000049">
    <property type="protein sequence ID" value="SEH04393.1"/>
    <property type="molecule type" value="Genomic_DNA"/>
</dbReference>
<proteinExistence type="predicted"/>
<dbReference type="InterPro" id="IPR017937">
    <property type="entry name" value="Thioredoxin_CS"/>
</dbReference>
<evidence type="ECO:0000313" key="5">
    <source>
        <dbReference type="Proteomes" id="UP000236724"/>
    </source>
</evidence>
<evidence type="ECO:0000256" key="1">
    <source>
        <dbReference type="ARBA" id="ARBA00023284"/>
    </source>
</evidence>
<dbReference type="Gene3D" id="3.40.30.10">
    <property type="entry name" value="Glutaredoxin"/>
    <property type="match status" value="1"/>
</dbReference>
<dbReference type="InterPro" id="IPR013766">
    <property type="entry name" value="Thioredoxin_domain"/>
</dbReference>